<dbReference type="AlphaFoldDB" id="A0A6B9ZIV6"/>
<dbReference type="KEGG" id="chih:GWR21_13255"/>
<dbReference type="Gene3D" id="2.60.40.10">
    <property type="entry name" value="Immunoglobulins"/>
    <property type="match status" value="1"/>
</dbReference>
<dbReference type="Pfam" id="PF18370">
    <property type="entry name" value="RGI_lyase"/>
    <property type="match status" value="1"/>
</dbReference>
<feature type="domain" description="Rhamnogalacturonan lyase family 11 C-terminal" evidence="3">
    <location>
        <begin position="115"/>
        <end position="610"/>
    </location>
</feature>
<feature type="signal peptide" evidence="1">
    <location>
        <begin position="1"/>
        <end position="23"/>
    </location>
</feature>
<evidence type="ECO:0000256" key="1">
    <source>
        <dbReference type="SAM" id="SignalP"/>
    </source>
</evidence>
<dbReference type="SUPFAM" id="SSF69318">
    <property type="entry name" value="Integrin alpha N-terminal domain"/>
    <property type="match status" value="1"/>
</dbReference>
<evidence type="ECO:0000313" key="5">
    <source>
        <dbReference type="Proteomes" id="UP000476411"/>
    </source>
</evidence>
<dbReference type="InterPro" id="IPR026444">
    <property type="entry name" value="Secre_tail"/>
</dbReference>
<protein>
    <submittedName>
        <fullName evidence="4">T9SS type A sorting domain-containing protein</fullName>
    </submittedName>
</protein>
<dbReference type="Pfam" id="PF21348">
    <property type="entry name" value="RGL11_C"/>
    <property type="match status" value="1"/>
</dbReference>
<dbReference type="InterPro" id="IPR041624">
    <property type="entry name" value="RGI_lyase"/>
</dbReference>
<evidence type="ECO:0000313" key="4">
    <source>
        <dbReference type="EMBL" id="QHS60523.1"/>
    </source>
</evidence>
<feature type="chain" id="PRO_5025344561" evidence="1">
    <location>
        <begin position="24"/>
        <end position="713"/>
    </location>
</feature>
<accession>A0A6B9ZIV6</accession>
<dbReference type="InterPro" id="IPR028994">
    <property type="entry name" value="Integrin_alpha_N"/>
</dbReference>
<dbReference type="InterPro" id="IPR013783">
    <property type="entry name" value="Ig-like_fold"/>
</dbReference>
<name>A0A6B9ZIV6_9BACT</name>
<dbReference type="InterPro" id="IPR034641">
    <property type="entry name" value="RGL11"/>
</dbReference>
<dbReference type="PANTHER" id="PTHR43118:SF1">
    <property type="entry name" value="RHAMNOGALACTURONAN LYASE (EUROFUNG)"/>
    <property type="match status" value="1"/>
</dbReference>
<proteinExistence type="predicted"/>
<keyword evidence="5" id="KW-1185">Reference proteome</keyword>
<sequence length="713" mass="77526">MKSMFTQLLILALISLSSSSAVSQSKQMEFLSRAPVAVRQSSSAVYIGWRMLGTDPSSISFNVYRNGVKLNATPITNSTNYVDNVTTNGSYTIRPVINGAEQTATPAVSVWTSIYKTIPLQLPAGGTTPSGEAYTYTANDASVGDLDGDGEYEIVLKWDPTNAKDNSQSGYTGNVYIDAYRLNGTRLWRIDLGRNIRAGAHYTQFMVYDLDGDGKAEVAMKTADATVDGVGTVIGSATADYRNSSGYVLSGPEFLTVFNGQTGAAMATTNYLPARGTVSSWGDSYGNRVDRFVNAVAYLDGARPSLIMGRGYYTRLVRVAWDWRNGQLTQRWTFDSNTSGNGAYAGQGNHQVTVGDVDNDGKQELINGSSAINDNGSGLYVNGLGHGDAMHMTDLDPERAGQELWQCHETPSQYGNFGIEFRDAASGTPIWGRGAAHGITGDVGRALAGDVDPTHIGYEVWASAGDLYTCKGVSIGTAKPSNNFGIWWDGDLCRELLDGVKLDKWNYTSKALNRLLTLSDYGGTSNNSTKANPCLTADLLGDWREEVLVRSADNSSLLLFTTTAETSYRLYTLMHNLQYRTAIAWQNTAYNQPPYPDYYLGTGMSTPPQPNIYIPNSSALRIQEVKETIKDSQILTIRPNPVDNAAYLDYNSQNTRLNVVITAGDGHVVFRRTGSITELNNGLNAIIGSFPKGLYIVQLKDGKQHFKGKIVKQ</sequence>
<keyword evidence="1" id="KW-0732">Signal</keyword>
<dbReference type="RefSeq" id="WP_162332213.1">
    <property type="nucleotide sequence ID" value="NZ_CP048113.1"/>
</dbReference>
<evidence type="ECO:0000259" key="3">
    <source>
        <dbReference type="Pfam" id="PF21348"/>
    </source>
</evidence>
<gene>
    <name evidence="4" type="ORF">GWR21_13255</name>
</gene>
<reference evidence="4 5" key="1">
    <citation type="submission" date="2020-01" db="EMBL/GenBank/DDBJ databases">
        <title>Complete genome sequence of Chitinophaga sp. H33E-04 isolated from quinoa roots.</title>
        <authorList>
            <person name="Weon H.-Y."/>
            <person name="Lee S.A."/>
        </authorList>
    </citation>
    <scope>NUCLEOTIDE SEQUENCE [LARGE SCALE GENOMIC DNA]</scope>
    <source>
        <strain evidence="4 5">H33E-04</strain>
    </source>
</reference>
<dbReference type="PANTHER" id="PTHR43118">
    <property type="entry name" value="RHAMNOGALACTURONAN LYASE (EUROFUNG)"/>
    <property type="match status" value="1"/>
</dbReference>
<evidence type="ECO:0000259" key="2">
    <source>
        <dbReference type="Pfam" id="PF18370"/>
    </source>
</evidence>
<dbReference type="Proteomes" id="UP000476411">
    <property type="component" value="Chromosome"/>
</dbReference>
<dbReference type="CDD" id="cd10318">
    <property type="entry name" value="RGL11"/>
    <property type="match status" value="1"/>
</dbReference>
<dbReference type="NCBIfam" id="TIGR04183">
    <property type="entry name" value="Por_Secre_tail"/>
    <property type="match status" value="1"/>
</dbReference>
<dbReference type="EMBL" id="CP048113">
    <property type="protein sequence ID" value="QHS60523.1"/>
    <property type="molecule type" value="Genomic_DNA"/>
</dbReference>
<dbReference type="InterPro" id="IPR049366">
    <property type="entry name" value="RGL11_C"/>
</dbReference>
<feature type="domain" description="Rhamnogalacturonan I lyase beta-sheet" evidence="2">
    <location>
        <begin position="26"/>
        <end position="111"/>
    </location>
</feature>
<organism evidence="4 5">
    <name type="scientific">Chitinophaga agri</name>
    <dbReference type="NCBI Taxonomy" id="2703787"/>
    <lineage>
        <taxon>Bacteria</taxon>
        <taxon>Pseudomonadati</taxon>
        <taxon>Bacteroidota</taxon>
        <taxon>Chitinophagia</taxon>
        <taxon>Chitinophagales</taxon>
        <taxon>Chitinophagaceae</taxon>
        <taxon>Chitinophaga</taxon>
    </lineage>
</organism>